<name>A0A841MV14_9BACT</name>
<dbReference type="Proteomes" id="UP000588604">
    <property type="component" value="Unassembled WGS sequence"/>
</dbReference>
<reference evidence="1 2" key="1">
    <citation type="submission" date="2020-08" db="EMBL/GenBank/DDBJ databases">
        <title>Genomic Encyclopedia of Type Strains, Phase IV (KMG-IV): sequencing the most valuable type-strain genomes for metagenomic binning, comparative biology and taxonomic classification.</title>
        <authorList>
            <person name="Goeker M."/>
        </authorList>
    </citation>
    <scope>NUCLEOTIDE SEQUENCE [LARGE SCALE GENOMIC DNA]</scope>
    <source>
        <strain evidence="1 2">DSM 102044</strain>
    </source>
</reference>
<gene>
    <name evidence="1" type="ORF">FHS59_003569</name>
</gene>
<evidence type="ECO:0000313" key="2">
    <source>
        <dbReference type="Proteomes" id="UP000588604"/>
    </source>
</evidence>
<dbReference type="AlphaFoldDB" id="A0A841MV14"/>
<organism evidence="1 2">
    <name type="scientific">Algoriphagus iocasae</name>
    <dbReference type="NCBI Taxonomy" id="1836499"/>
    <lineage>
        <taxon>Bacteria</taxon>
        <taxon>Pseudomonadati</taxon>
        <taxon>Bacteroidota</taxon>
        <taxon>Cytophagia</taxon>
        <taxon>Cytophagales</taxon>
        <taxon>Cyclobacteriaceae</taxon>
        <taxon>Algoriphagus</taxon>
    </lineage>
</organism>
<sequence length="142" mass="16210">MDLPSAQKPDSLRDLFQNSLHLQNDILIRHCEEERRSNLEIILRDWFLGLLASLPTKRQARNDGAIIFQFRTIVNWTRSGLTQQRCGGGIVRWKSRTIVGMPNLDLLPVYRKAGSFCINASPEYSGAKGQGRKTEILNLCHF</sequence>
<keyword evidence="2" id="KW-1185">Reference proteome</keyword>
<evidence type="ECO:0000313" key="1">
    <source>
        <dbReference type="EMBL" id="MBB6327926.1"/>
    </source>
</evidence>
<dbReference type="EMBL" id="JACIJO010000003">
    <property type="protein sequence ID" value="MBB6327926.1"/>
    <property type="molecule type" value="Genomic_DNA"/>
</dbReference>
<comment type="caution">
    <text evidence="1">The sequence shown here is derived from an EMBL/GenBank/DDBJ whole genome shotgun (WGS) entry which is preliminary data.</text>
</comment>
<accession>A0A841MV14</accession>
<proteinExistence type="predicted"/>
<protein>
    <submittedName>
        <fullName evidence="1">Uncharacterized protein</fullName>
    </submittedName>
</protein>